<dbReference type="GO" id="GO:0005737">
    <property type="term" value="C:cytoplasm"/>
    <property type="evidence" value="ECO:0007669"/>
    <property type="project" value="TreeGrafter"/>
</dbReference>
<feature type="active site" evidence="1">
    <location>
        <position position="46"/>
    </location>
</feature>
<dbReference type="PANTHER" id="PTHR13774:SF32">
    <property type="entry name" value="ANTISENSE-ENHANCING SEQUENCE 1"/>
    <property type="match status" value="1"/>
</dbReference>
<accession>A0A0M2HMX3</accession>
<proteinExistence type="predicted"/>
<reference evidence="2 3" key="1">
    <citation type="submission" date="2015-02" db="EMBL/GenBank/DDBJ databases">
        <title>Draft genome sequences of ten Microbacterium spp. with emphasis on heavy metal contaminated environments.</title>
        <authorList>
            <person name="Corretto E."/>
        </authorList>
    </citation>
    <scope>NUCLEOTIDE SEQUENCE [LARGE SCALE GENOMIC DNA]</scope>
    <source>
        <strain evidence="2 3">DSM 12510</strain>
    </source>
</reference>
<dbReference type="InterPro" id="IPR003719">
    <property type="entry name" value="Phenazine_PhzF-like"/>
</dbReference>
<comment type="caution">
    <text evidence="2">The sequence shown here is derived from an EMBL/GenBank/DDBJ whole genome shotgun (WGS) entry which is preliminary data.</text>
</comment>
<dbReference type="Gene3D" id="3.10.310.10">
    <property type="entry name" value="Diaminopimelate Epimerase, Chain A, domain 1"/>
    <property type="match status" value="2"/>
</dbReference>
<dbReference type="PATRIC" id="fig|92835.4.peg.78"/>
<name>A0A0M2HMX3_9MICO</name>
<dbReference type="AlphaFoldDB" id="A0A0M2HMX3"/>
<dbReference type="PIRSF" id="PIRSF016184">
    <property type="entry name" value="PhzC_PhzF"/>
    <property type="match status" value="1"/>
</dbReference>
<dbReference type="EMBL" id="JYIZ01000014">
    <property type="protein sequence ID" value="KJL45782.1"/>
    <property type="molecule type" value="Genomic_DNA"/>
</dbReference>
<evidence type="ECO:0008006" key="4">
    <source>
        <dbReference type="Google" id="ProtNLM"/>
    </source>
</evidence>
<evidence type="ECO:0000313" key="2">
    <source>
        <dbReference type="EMBL" id="KJL45782.1"/>
    </source>
</evidence>
<gene>
    <name evidence="2" type="ORF">RS81_00073</name>
</gene>
<sequence length="226" mass="24544">MSLLANVVDVFVDDRDAHGNPLGIIWASTSTRRHEQQIAADLGFSETIFIDALDGASVSARIFTPALELPFAGHPTVGLAAWLHRGGDPVTEINVPAGSVRVRVDGPRVFVNALPEWCPVFELTRLDSPADVDAVDPDAFAEGQHYLWAWADEGAGRVRARMFAPDFGIREDEATGAAAIRLTAEFGRDLEIRQGAGSVLYTHPRYLGQQVEVGGRTSEARTRELI</sequence>
<dbReference type="STRING" id="92835.RS81_00073"/>
<dbReference type="Proteomes" id="UP000033956">
    <property type="component" value="Unassembled WGS sequence"/>
</dbReference>
<dbReference type="PANTHER" id="PTHR13774">
    <property type="entry name" value="PHENAZINE BIOSYNTHESIS PROTEIN"/>
    <property type="match status" value="1"/>
</dbReference>
<keyword evidence="3" id="KW-1185">Reference proteome</keyword>
<evidence type="ECO:0000313" key="3">
    <source>
        <dbReference type="Proteomes" id="UP000033956"/>
    </source>
</evidence>
<dbReference type="GO" id="GO:0016853">
    <property type="term" value="F:isomerase activity"/>
    <property type="evidence" value="ECO:0007669"/>
    <property type="project" value="TreeGrafter"/>
</dbReference>
<dbReference type="OrthoDB" id="9788221at2"/>
<protein>
    <recommendedName>
        <fullName evidence="4">Trans-2,3-dihydro-3-hydroxyanthranilate isomerase</fullName>
    </recommendedName>
</protein>
<dbReference type="Pfam" id="PF02567">
    <property type="entry name" value="PhzC-PhzF"/>
    <property type="match status" value="1"/>
</dbReference>
<dbReference type="SUPFAM" id="SSF54506">
    <property type="entry name" value="Diaminopimelate epimerase-like"/>
    <property type="match status" value="1"/>
</dbReference>
<dbReference type="RefSeq" id="WP_045274089.1">
    <property type="nucleotide sequence ID" value="NZ_JYIZ01000014.1"/>
</dbReference>
<organism evidence="2 3">
    <name type="scientific">Microbacterium terrae</name>
    <dbReference type="NCBI Taxonomy" id="69369"/>
    <lineage>
        <taxon>Bacteria</taxon>
        <taxon>Bacillati</taxon>
        <taxon>Actinomycetota</taxon>
        <taxon>Actinomycetes</taxon>
        <taxon>Micrococcales</taxon>
        <taxon>Microbacteriaceae</taxon>
        <taxon>Microbacterium</taxon>
    </lineage>
</organism>
<evidence type="ECO:0000256" key="1">
    <source>
        <dbReference type="PIRSR" id="PIRSR016184-1"/>
    </source>
</evidence>